<dbReference type="Gene3D" id="1.10.510.10">
    <property type="entry name" value="Transferase(Phosphotransferase) domain 1"/>
    <property type="match status" value="1"/>
</dbReference>
<comment type="caution">
    <text evidence="12">The sequence shown here is derived from an EMBL/GenBank/DDBJ whole genome shotgun (WGS) entry which is preliminary data.</text>
</comment>
<keyword evidence="6 9" id="KW-0067">ATP-binding</keyword>
<dbReference type="STRING" id="1380566.A0A179FIK5"/>
<dbReference type="SUPFAM" id="SSF56112">
    <property type="entry name" value="Protein kinase-like (PK-like)"/>
    <property type="match status" value="1"/>
</dbReference>
<evidence type="ECO:0000259" key="11">
    <source>
        <dbReference type="PROSITE" id="PS50011"/>
    </source>
</evidence>
<evidence type="ECO:0000256" key="6">
    <source>
        <dbReference type="ARBA" id="ARBA00022840"/>
    </source>
</evidence>
<dbReference type="EC" id="2.7.11.1" evidence="1"/>
<sequence length="574" mass="64867">MEPHGSSGQPNQPGHAGSATRMAIRQHSVGDIERSFEELREYLKDVKDHRNLSYSIRVAVLLEVIGSRNKIASTVKSGFTDYWLPVSESCVPVDLSPGEYDRFLKAQPSFLDDSFDLNGRHHHLSQHALSKERPIVPQSLKWISIIGQGGYADVSKVESTDGKFYALKRIRRHNRYDDAMAQMKSVKEELEVLKRIDHYHCVKLMGSYADLAIVGIVMDPVADCNLDEFLDNFSHSNPVDQQVVLASFFGCLATALEYLHYKMKIRHKDIKPRNILVKANRLMLTDFGISLDWSESGHTTTLEEQRRSPVYCAPEAAEAKPRDSNTDIWSLGCVFLEMAAVLKGRPRSFVHDTLKNYGSKNFRDCPQGIEESITTLEAEGKHCDDIPLMWVRAMLQRAKDARPNSRQLKRMIIQSRAHTDRAFCGFCCNDELEGYGEASSSSAPQTDMEVTQDISRAETVSQPTQYDEATQLAGVPAKIHDPHGKWHSITVIKQHRSTRSWILRRLANECHLKVEPGHHREELVYQGQRYESTSYTPVTLWTGGHTRRSSCCMVLDMAPFDMLAGSDICADSNL</sequence>
<dbReference type="GO" id="GO:0004674">
    <property type="term" value="F:protein serine/threonine kinase activity"/>
    <property type="evidence" value="ECO:0007669"/>
    <property type="project" value="UniProtKB-KW"/>
</dbReference>
<evidence type="ECO:0000256" key="7">
    <source>
        <dbReference type="ARBA" id="ARBA00047899"/>
    </source>
</evidence>
<keyword evidence="3" id="KW-0808">Transferase</keyword>
<proteinExistence type="predicted"/>
<keyword evidence="13" id="KW-1185">Reference proteome</keyword>
<dbReference type="InterPro" id="IPR053235">
    <property type="entry name" value="Ser_Thr_kinase"/>
</dbReference>
<evidence type="ECO:0000313" key="12">
    <source>
        <dbReference type="EMBL" id="OAQ65071.1"/>
    </source>
</evidence>
<dbReference type="CDD" id="cd00180">
    <property type="entry name" value="PKc"/>
    <property type="match status" value="1"/>
</dbReference>
<keyword evidence="2 12" id="KW-0723">Serine/threonine-protein kinase</keyword>
<dbReference type="GO" id="GO:0005737">
    <property type="term" value="C:cytoplasm"/>
    <property type="evidence" value="ECO:0007669"/>
    <property type="project" value="TreeGrafter"/>
</dbReference>
<comment type="catalytic activity">
    <reaction evidence="7">
        <text>L-threonyl-[protein] + ATP = O-phospho-L-threonyl-[protein] + ADP + H(+)</text>
        <dbReference type="Rhea" id="RHEA:46608"/>
        <dbReference type="Rhea" id="RHEA-COMP:11060"/>
        <dbReference type="Rhea" id="RHEA-COMP:11605"/>
        <dbReference type="ChEBI" id="CHEBI:15378"/>
        <dbReference type="ChEBI" id="CHEBI:30013"/>
        <dbReference type="ChEBI" id="CHEBI:30616"/>
        <dbReference type="ChEBI" id="CHEBI:61977"/>
        <dbReference type="ChEBI" id="CHEBI:456216"/>
        <dbReference type="EC" id="2.7.11.1"/>
    </reaction>
</comment>
<evidence type="ECO:0000256" key="9">
    <source>
        <dbReference type="PROSITE-ProRule" id="PRU10141"/>
    </source>
</evidence>
<dbReference type="AlphaFoldDB" id="A0A179FIK5"/>
<dbReference type="PANTHER" id="PTHR24361">
    <property type="entry name" value="MITOGEN-ACTIVATED KINASE KINASE KINASE"/>
    <property type="match status" value="1"/>
</dbReference>
<dbReference type="InterPro" id="IPR008271">
    <property type="entry name" value="Ser/Thr_kinase_AS"/>
</dbReference>
<organism evidence="12 13">
    <name type="scientific">Pochonia chlamydosporia 170</name>
    <dbReference type="NCBI Taxonomy" id="1380566"/>
    <lineage>
        <taxon>Eukaryota</taxon>
        <taxon>Fungi</taxon>
        <taxon>Dikarya</taxon>
        <taxon>Ascomycota</taxon>
        <taxon>Pezizomycotina</taxon>
        <taxon>Sordariomycetes</taxon>
        <taxon>Hypocreomycetidae</taxon>
        <taxon>Hypocreales</taxon>
        <taxon>Clavicipitaceae</taxon>
        <taxon>Pochonia</taxon>
    </lineage>
</organism>
<dbReference type="Proteomes" id="UP000078397">
    <property type="component" value="Unassembled WGS sequence"/>
</dbReference>
<evidence type="ECO:0000256" key="2">
    <source>
        <dbReference type="ARBA" id="ARBA00022527"/>
    </source>
</evidence>
<dbReference type="InterPro" id="IPR011009">
    <property type="entry name" value="Kinase-like_dom_sf"/>
</dbReference>
<evidence type="ECO:0000256" key="3">
    <source>
        <dbReference type="ARBA" id="ARBA00022679"/>
    </source>
</evidence>
<dbReference type="PANTHER" id="PTHR24361:SF433">
    <property type="entry name" value="PROTEIN KINASE DOMAIN-CONTAINING PROTEIN"/>
    <property type="match status" value="1"/>
</dbReference>
<feature type="compositionally biased region" description="Polar residues" evidence="10">
    <location>
        <begin position="1"/>
        <end position="12"/>
    </location>
</feature>
<keyword evidence="5 12" id="KW-0418">Kinase</keyword>
<dbReference type="RefSeq" id="XP_018142385.1">
    <property type="nucleotide sequence ID" value="XM_018285308.1"/>
</dbReference>
<dbReference type="KEGG" id="pchm:VFPPC_06243"/>
<dbReference type="InterPro" id="IPR017441">
    <property type="entry name" value="Protein_kinase_ATP_BS"/>
</dbReference>
<name>A0A179FIK5_METCM</name>
<dbReference type="InterPro" id="IPR000719">
    <property type="entry name" value="Prot_kinase_dom"/>
</dbReference>
<evidence type="ECO:0000256" key="5">
    <source>
        <dbReference type="ARBA" id="ARBA00022777"/>
    </source>
</evidence>
<gene>
    <name evidence="12" type="ORF">VFPPC_06243</name>
</gene>
<evidence type="ECO:0000256" key="1">
    <source>
        <dbReference type="ARBA" id="ARBA00012513"/>
    </source>
</evidence>
<protein>
    <recommendedName>
        <fullName evidence="1">non-specific serine/threonine protein kinase</fullName>
        <ecNumber evidence="1">2.7.11.1</ecNumber>
    </recommendedName>
</protein>
<dbReference type="GeneID" id="28849302"/>
<dbReference type="SMART" id="SM00220">
    <property type="entry name" value="S_TKc"/>
    <property type="match status" value="1"/>
</dbReference>
<dbReference type="OrthoDB" id="248923at2759"/>
<feature type="domain" description="Protein kinase" evidence="11">
    <location>
        <begin position="140"/>
        <end position="413"/>
    </location>
</feature>
<dbReference type="PROSITE" id="PS50011">
    <property type="entry name" value="PROTEIN_KINASE_DOM"/>
    <property type="match status" value="1"/>
</dbReference>
<dbReference type="Pfam" id="PF00069">
    <property type="entry name" value="Pkinase"/>
    <property type="match status" value="1"/>
</dbReference>
<reference evidence="12 13" key="1">
    <citation type="journal article" date="2016" name="PLoS Pathog.">
        <title>Biosynthesis of antibiotic leucinostatins in bio-control fungus Purpureocillium lilacinum and their inhibition on phytophthora revealed by genome mining.</title>
        <authorList>
            <person name="Wang G."/>
            <person name="Liu Z."/>
            <person name="Lin R."/>
            <person name="Li E."/>
            <person name="Mao Z."/>
            <person name="Ling J."/>
            <person name="Yang Y."/>
            <person name="Yin W.B."/>
            <person name="Xie B."/>
        </authorList>
    </citation>
    <scope>NUCLEOTIDE SEQUENCE [LARGE SCALE GENOMIC DNA]</scope>
    <source>
        <strain evidence="12">170</strain>
    </source>
</reference>
<feature type="region of interest" description="Disordered" evidence="10">
    <location>
        <begin position="1"/>
        <end position="21"/>
    </location>
</feature>
<evidence type="ECO:0000256" key="4">
    <source>
        <dbReference type="ARBA" id="ARBA00022741"/>
    </source>
</evidence>
<feature type="binding site" evidence="9">
    <location>
        <position position="168"/>
    </location>
    <ligand>
        <name>ATP</name>
        <dbReference type="ChEBI" id="CHEBI:30616"/>
    </ligand>
</feature>
<dbReference type="PROSITE" id="PS00108">
    <property type="entry name" value="PROTEIN_KINASE_ST"/>
    <property type="match status" value="1"/>
</dbReference>
<accession>A0A179FIK5</accession>
<evidence type="ECO:0000256" key="10">
    <source>
        <dbReference type="SAM" id="MobiDB-lite"/>
    </source>
</evidence>
<dbReference type="PROSITE" id="PS00107">
    <property type="entry name" value="PROTEIN_KINASE_ATP"/>
    <property type="match status" value="1"/>
</dbReference>
<evidence type="ECO:0000313" key="13">
    <source>
        <dbReference type="Proteomes" id="UP000078397"/>
    </source>
</evidence>
<comment type="catalytic activity">
    <reaction evidence="8">
        <text>L-seryl-[protein] + ATP = O-phospho-L-seryl-[protein] + ADP + H(+)</text>
        <dbReference type="Rhea" id="RHEA:17989"/>
        <dbReference type="Rhea" id="RHEA-COMP:9863"/>
        <dbReference type="Rhea" id="RHEA-COMP:11604"/>
        <dbReference type="ChEBI" id="CHEBI:15378"/>
        <dbReference type="ChEBI" id="CHEBI:29999"/>
        <dbReference type="ChEBI" id="CHEBI:30616"/>
        <dbReference type="ChEBI" id="CHEBI:83421"/>
        <dbReference type="ChEBI" id="CHEBI:456216"/>
        <dbReference type="EC" id="2.7.11.1"/>
    </reaction>
</comment>
<evidence type="ECO:0000256" key="8">
    <source>
        <dbReference type="ARBA" id="ARBA00048679"/>
    </source>
</evidence>
<dbReference type="GO" id="GO:0005524">
    <property type="term" value="F:ATP binding"/>
    <property type="evidence" value="ECO:0007669"/>
    <property type="project" value="UniProtKB-UniRule"/>
</dbReference>
<keyword evidence="4 9" id="KW-0547">Nucleotide-binding</keyword>
<dbReference type="EMBL" id="LSBJ02000005">
    <property type="protein sequence ID" value="OAQ65071.1"/>
    <property type="molecule type" value="Genomic_DNA"/>
</dbReference>